<gene>
    <name evidence="1" type="ORF">HINF_LOCUS66412</name>
    <name evidence="2" type="ORF">HINF_LOCUS8178</name>
</gene>
<accession>A0AA86RVD8</accession>
<dbReference type="EMBL" id="CAXDID020000017">
    <property type="protein sequence ID" value="CAL5984595.1"/>
    <property type="molecule type" value="Genomic_DNA"/>
</dbReference>
<reference evidence="1" key="1">
    <citation type="submission" date="2023-06" db="EMBL/GenBank/DDBJ databases">
        <authorList>
            <person name="Kurt Z."/>
        </authorList>
    </citation>
    <scope>NUCLEOTIDE SEQUENCE</scope>
</reference>
<reference evidence="2 3" key="2">
    <citation type="submission" date="2024-07" db="EMBL/GenBank/DDBJ databases">
        <authorList>
            <person name="Akdeniz Z."/>
        </authorList>
    </citation>
    <scope>NUCLEOTIDE SEQUENCE [LARGE SCALE GENOMIC DNA]</scope>
</reference>
<organism evidence="1">
    <name type="scientific">Hexamita inflata</name>
    <dbReference type="NCBI Taxonomy" id="28002"/>
    <lineage>
        <taxon>Eukaryota</taxon>
        <taxon>Metamonada</taxon>
        <taxon>Diplomonadida</taxon>
        <taxon>Hexamitidae</taxon>
        <taxon>Hexamitinae</taxon>
        <taxon>Hexamita</taxon>
    </lineage>
</organism>
<evidence type="ECO:0000313" key="3">
    <source>
        <dbReference type="Proteomes" id="UP001642409"/>
    </source>
</evidence>
<proteinExistence type="predicted"/>
<name>A0AA86RVD8_9EUKA</name>
<sequence>MNQFRSDTKCYLPKTQKYRHAVNDYNQCKTALDKMNVLIYLHFDTVSFPRPAEPKIYFKYLFNKEIEVVFPLSEANYNSILDKPTAVFELRYDITYSYCERLRFDRAQHTKYNGTGCFADIQMVYDMYGDIDILTTPNNCYVDFAAGVTISFDYTYKSQNKQIPIYSCSSGCLDGEYNATSLTFQDITTYRVKKTLALAAKFADFYTAFVDNRLIKMSLNIRFDTNGVQQTITQFIDDKTAADTLGCLANDLQTPTYFGLQFFTQLNSDGIVIQIRDVLKNKMNCDTLSATQVKLDHYMIEGTYVDRRQLSMPLDQYNELIGLAIPSDIYYQNFRSKIFINGSTIGWLMLQFC</sequence>
<keyword evidence="3" id="KW-1185">Reference proteome</keyword>
<dbReference type="EMBL" id="CATOUU010001186">
    <property type="protein sequence ID" value="CAI9978767.1"/>
    <property type="molecule type" value="Genomic_DNA"/>
</dbReference>
<dbReference type="AlphaFoldDB" id="A0AA86RVD8"/>
<evidence type="ECO:0000313" key="1">
    <source>
        <dbReference type="EMBL" id="CAI9978767.1"/>
    </source>
</evidence>
<evidence type="ECO:0000313" key="2">
    <source>
        <dbReference type="EMBL" id="CAL5984595.1"/>
    </source>
</evidence>
<comment type="caution">
    <text evidence="1">The sequence shown here is derived from an EMBL/GenBank/DDBJ whole genome shotgun (WGS) entry which is preliminary data.</text>
</comment>
<protein>
    <submittedName>
        <fullName evidence="1">Uncharacterized protein</fullName>
    </submittedName>
</protein>
<dbReference type="Proteomes" id="UP001642409">
    <property type="component" value="Unassembled WGS sequence"/>
</dbReference>